<dbReference type="InterPro" id="IPR057326">
    <property type="entry name" value="KR_dom"/>
</dbReference>
<dbReference type="PRINTS" id="PR00081">
    <property type="entry name" value="GDHRDH"/>
</dbReference>
<dbReference type="Proteomes" id="UP001310594">
    <property type="component" value="Unassembled WGS sequence"/>
</dbReference>
<protein>
    <recommendedName>
        <fullName evidence="3">Ketoreductase domain-containing protein</fullName>
    </recommendedName>
</protein>
<feature type="domain" description="Ketoreductase" evidence="3">
    <location>
        <begin position="29"/>
        <end position="241"/>
    </location>
</feature>
<evidence type="ECO:0000256" key="1">
    <source>
        <dbReference type="ARBA" id="ARBA00006484"/>
    </source>
</evidence>
<evidence type="ECO:0000256" key="2">
    <source>
        <dbReference type="ARBA" id="ARBA00023002"/>
    </source>
</evidence>
<dbReference type="PANTHER" id="PTHR42901:SF1">
    <property type="entry name" value="ALCOHOL DEHYDROGENASE"/>
    <property type="match status" value="1"/>
</dbReference>
<comment type="caution">
    <text evidence="4">The sequence shown here is derived from an EMBL/GenBank/DDBJ whole genome shotgun (WGS) entry which is preliminary data.</text>
</comment>
<dbReference type="GO" id="GO:0016491">
    <property type="term" value="F:oxidoreductase activity"/>
    <property type="evidence" value="ECO:0007669"/>
    <property type="project" value="UniProtKB-KW"/>
</dbReference>
<sequence length="313" mass="33813">MARPLTNVLHHTSYPSISPADPSNSAAGKTVVISGGTGGIGYGIAQGFSAAGAANVVILARRQGALDEAAKRLADENAAAHRVTKVWPYLLDIRDPEATDRVFNAIRQRLNDEGPGENDIDILVANAAALTQGKTALDFETEAYRDAFETNVIGNLNLVRAFLAPEAPAIPLTNLKGETKITWPLRQSDRTKIVLDVSTSAWLVDVPGQAPYVASKLAFTRALRTLHSELSQLDTTPIRIHSFHPGLIQTPGTSTLVKEGSDVPWDDYLRIAASAIAERQTVRELHPEQVGNQPEILVNCPAQSTNLFTWDEL</sequence>
<dbReference type="Pfam" id="PF00106">
    <property type="entry name" value="adh_short"/>
    <property type="match status" value="2"/>
</dbReference>
<dbReference type="EMBL" id="JAVRQU010000019">
    <property type="protein sequence ID" value="KAK5692382.1"/>
    <property type="molecule type" value="Genomic_DNA"/>
</dbReference>
<name>A0AAN7VZR8_9PEZI</name>
<dbReference type="PANTHER" id="PTHR42901">
    <property type="entry name" value="ALCOHOL DEHYDROGENASE"/>
    <property type="match status" value="1"/>
</dbReference>
<evidence type="ECO:0000313" key="5">
    <source>
        <dbReference type="Proteomes" id="UP001310594"/>
    </source>
</evidence>
<accession>A0AAN7VZR8</accession>
<dbReference type="InterPro" id="IPR036291">
    <property type="entry name" value="NAD(P)-bd_dom_sf"/>
</dbReference>
<evidence type="ECO:0000259" key="3">
    <source>
        <dbReference type="SMART" id="SM00822"/>
    </source>
</evidence>
<dbReference type="AlphaFoldDB" id="A0AAN7VZR8"/>
<organism evidence="4 5">
    <name type="scientific">Elasticomyces elasticus</name>
    <dbReference type="NCBI Taxonomy" id="574655"/>
    <lineage>
        <taxon>Eukaryota</taxon>
        <taxon>Fungi</taxon>
        <taxon>Dikarya</taxon>
        <taxon>Ascomycota</taxon>
        <taxon>Pezizomycotina</taxon>
        <taxon>Dothideomycetes</taxon>
        <taxon>Dothideomycetidae</taxon>
        <taxon>Mycosphaerellales</taxon>
        <taxon>Teratosphaeriaceae</taxon>
        <taxon>Elasticomyces</taxon>
    </lineage>
</organism>
<comment type="similarity">
    <text evidence="1">Belongs to the short-chain dehydrogenases/reductases (SDR) family.</text>
</comment>
<reference evidence="4" key="1">
    <citation type="submission" date="2023-08" db="EMBL/GenBank/DDBJ databases">
        <title>Black Yeasts Isolated from many extreme environments.</title>
        <authorList>
            <person name="Coleine C."/>
            <person name="Stajich J.E."/>
            <person name="Selbmann L."/>
        </authorList>
    </citation>
    <scope>NUCLEOTIDE SEQUENCE</scope>
    <source>
        <strain evidence="4">CCFEE 5810</strain>
    </source>
</reference>
<dbReference type="SUPFAM" id="SSF51735">
    <property type="entry name" value="NAD(P)-binding Rossmann-fold domains"/>
    <property type="match status" value="1"/>
</dbReference>
<dbReference type="InterPro" id="IPR002347">
    <property type="entry name" value="SDR_fam"/>
</dbReference>
<dbReference type="SMART" id="SM00822">
    <property type="entry name" value="PKS_KR"/>
    <property type="match status" value="1"/>
</dbReference>
<gene>
    <name evidence="4" type="ORF">LTR97_010690</name>
</gene>
<evidence type="ECO:0000313" key="4">
    <source>
        <dbReference type="EMBL" id="KAK5692382.1"/>
    </source>
</evidence>
<dbReference type="Gene3D" id="3.40.50.720">
    <property type="entry name" value="NAD(P)-binding Rossmann-like Domain"/>
    <property type="match status" value="1"/>
</dbReference>
<proteinExistence type="inferred from homology"/>
<keyword evidence="2" id="KW-0560">Oxidoreductase</keyword>